<accession>A0ABP6CVJ0</accession>
<evidence type="ECO:0000256" key="2">
    <source>
        <dbReference type="ARBA" id="ARBA00022801"/>
    </source>
</evidence>
<comment type="similarity">
    <text evidence="1">Belongs to the Nudix hydrolase family.</text>
</comment>
<dbReference type="Gene3D" id="3.90.79.10">
    <property type="entry name" value="Nucleoside Triphosphate Pyrophosphohydrolase"/>
    <property type="match status" value="1"/>
</dbReference>
<dbReference type="PRINTS" id="PR00502">
    <property type="entry name" value="NUDIXFAMILY"/>
</dbReference>
<keyword evidence="5" id="KW-1185">Reference proteome</keyword>
<gene>
    <name evidence="4" type="ORF">GCM10010411_74920</name>
</gene>
<evidence type="ECO:0000313" key="4">
    <source>
        <dbReference type="EMBL" id="GAA2626905.1"/>
    </source>
</evidence>
<dbReference type="PANTHER" id="PTHR43736:SF1">
    <property type="entry name" value="DIHYDRONEOPTERIN TRIPHOSPHATE DIPHOSPHATASE"/>
    <property type="match status" value="1"/>
</dbReference>
<evidence type="ECO:0000259" key="3">
    <source>
        <dbReference type="PROSITE" id="PS51462"/>
    </source>
</evidence>
<sequence>MSAASKARQVVRDLVTAVTPCDQQEAADQQWMLNWVDSGIQLFRVRKPDSPPQHLAVYAVLLDEPTRSVMIVSHRLAQAWLFPGGHVDDGEDPRESSLRELEEELGIQPPFHPALGSNPFFLTVTQTRGEHSHTDVTMWFVFQADRTAHITTDPREFSDVRWVPVDDRASWPSGPSDPGMDRFLEKLATNLQVGERTAR</sequence>
<protein>
    <submittedName>
        <fullName evidence="4">NUDIX hydrolase</fullName>
    </submittedName>
</protein>
<feature type="domain" description="Nudix hydrolase" evidence="3">
    <location>
        <begin position="52"/>
        <end position="185"/>
    </location>
</feature>
<reference evidence="5" key="1">
    <citation type="journal article" date="2019" name="Int. J. Syst. Evol. Microbiol.">
        <title>The Global Catalogue of Microorganisms (GCM) 10K type strain sequencing project: providing services to taxonomists for standard genome sequencing and annotation.</title>
        <authorList>
            <consortium name="The Broad Institute Genomics Platform"/>
            <consortium name="The Broad Institute Genome Sequencing Center for Infectious Disease"/>
            <person name="Wu L."/>
            <person name="Ma J."/>
        </authorList>
    </citation>
    <scope>NUCLEOTIDE SEQUENCE [LARGE SCALE GENOMIC DNA]</scope>
    <source>
        <strain evidence="5">JCM 6833</strain>
    </source>
</reference>
<dbReference type="PANTHER" id="PTHR43736">
    <property type="entry name" value="ADP-RIBOSE PYROPHOSPHATASE"/>
    <property type="match status" value="1"/>
</dbReference>
<evidence type="ECO:0000256" key="1">
    <source>
        <dbReference type="ARBA" id="ARBA00005582"/>
    </source>
</evidence>
<dbReference type="Pfam" id="PF00293">
    <property type="entry name" value="NUDIX"/>
    <property type="match status" value="1"/>
</dbReference>
<dbReference type="InterPro" id="IPR015797">
    <property type="entry name" value="NUDIX_hydrolase-like_dom_sf"/>
</dbReference>
<dbReference type="PROSITE" id="PS51462">
    <property type="entry name" value="NUDIX"/>
    <property type="match status" value="1"/>
</dbReference>
<organism evidence="4 5">
    <name type="scientific">Actinomadura fulvescens</name>
    <dbReference type="NCBI Taxonomy" id="46160"/>
    <lineage>
        <taxon>Bacteria</taxon>
        <taxon>Bacillati</taxon>
        <taxon>Actinomycetota</taxon>
        <taxon>Actinomycetes</taxon>
        <taxon>Streptosporangiales</taxon>
        <taxon>Thermomonosporaceae</taxon>
        <taxon>Actinomadura</taxon>
    </lineage>
</organism>
<evidence type="ECO:0000313" key="5">
    <source>
        <dbReference type="Proteomes" id="UP001501509"/>
    </source>
</evidence>
<proteinExistence type="inferred from homology"/>
<dbReference type="InterPro" id="IPR020476">
    <property type="entry name" value="Nudix_hydrolase"/>
</dbReference>
<dbReference type="InterPro" id="IPR000086">
    <property type="entry name" value="NUDIX_hydrolase_dom"/>
</dbReference>
<name>A0ABP6CVJ0_9ACTN</name>
<dbReference type="SUPFAM" id="SSF55811">
    <property type="entry name" value="Nudix"/>
    <property type="match status" value="1"/>
</dbReference>
<dbReference type="EMBL" id="BAAATD010000013">
    <property type="protein sequence ID" value="GAA2626905.1"/>
    <property type="molecule type" value="Genomic_DNA"/>
</dbReference>
<keyword evidence="2 4" id="KW-0378">Hydrolase</keyword>
<comment type="caution">
    <text evidence="4">The sequence shown here is derived from an EMBL/GenBank/DDBJ whole genome shotgun (WGS) entry which is preliminary data.</text>
</comment>
<dbReference type="GO" id="GO:0016787">
    <property type="term" value="F:hydrolase activity"/>
    <property type="evidence" value="ECO:0007669"/>
    <property type="project" value="UniProtKB-KW"/>
</dbReference>
<dbReference type="Proteomes" id="UP001501509">
    <property type="component" value="Unassembled WGS sequence"/>
</dbReference>